<evidence type="ECO:0000256" key="5">
    <source>
        <dbReference type="SAM" id="MobiDB-lite"/>
    </source>
</evidence>
<keyword evidence="9" id="KW-1185">Reference proteome</keyword>
<evidence type="ECO:0000256" key="1">
    <source>
        <dbReference type="ARBA" id="ARBA00022679"/>
    </source>
</evidence>
<feature type="compositionally biased region" description="Polar residues" evidence="5">
    <location>
        <begin position="432"/>
        <end position="449"/>
    </location>
</feature>
<dbReference type="Gene3D" id="3.30.200.20">
    <property type="entry name" value="Phosphorylase Kinase, domain 1"/>
    <property type="match status" value="1"/>
</dbReference>
<dbReference type="GO" id="GO:0005524">
    <property type="term" value="F:ATP binding"/>
    <property type="evidence" value="ECO:0007669"/>
    <property type="project" value="UniProtKB-KW"/>
</dbReference>
<proteinExistence type="predicted"/>
<dbReference type="PANTHER" id="PTHR43289">
    <property type="entry name" value="MITOGEN-ACTIVATED PROTEIN KINASE KINASE KINASE 20-RELATED"/>
    <property type="match status" value="1"/>
</dbReference>
<dbReference type="InterPro" id="IPR000719">
    <property type="entry name" value="Prot_kinase_dom"/>
</dbReference>
<dbReference type="Gene3D" id="1.10.510.10">
    <property type="entry name" value="Transferase(Phosphotransferase) domain 1"/>
    <property type="match status" value="1"/>
</dbReference>
<keyword evidence="3 8" id="KW-0418">Kinase</keyword>
<feature type="transmembrane region" description="Helical" evidence="6">
    <location>
        <begin position="349"/>
        <end position="370"/>
    </location>
</feature>
<evidence type="ECO:0000313" key="9">
    <source>
        <dbReference type="Proteomes" id="UP000242687"/>
    </source>
</evidence>
<dbReference type="EMBL" id="PGFJ01000002">
    <property type="protein sequence ID" value="PJJ79043.1"/>
    <property type="molecule type" value="Genomic_DNA"/>
</dbReference>
<dbReference type="SMART" id="SM00220">
    <property type="entry name" value="S_TKc"/>
    <property type="match status" value="1"/>
</dbReference>
<keyword evidence="2" id="KW-0547">Nucleotide-binding</keyword>
<organism evidence="8 9">
    <name type="scientific">Mucilaginibacter auburnensis</name>
    <dbReference type="NCBI Taxonomy" id="1457233"/>
    <lineage>
        <taxon>Bacteria</taxon>
        <taxon>Pseudomonadati</taxon>
        <taxon>Bacteroidota</taxon>
        <taxon>Sphingobacteriia</taxon>
        <taxon>Sphingobacteriales</taxon>
        <taxon>Sphingobacteriaceae</taxon>
        <taxon>Mucilaginibacter</taxon>
    </lineage>
</organism>
<keyword evidence="6" id="KW-0812">Transmembrane</keyword>
<gene>
    <name evidence="8" type="ORF">CLV57_2167</name>
</gene>
<dbReference type="CDD" id="cd14014">
    <property type="entry name" value="STKc_PknB_like"/>
    <property type="match status" value="1"/>
</dbReference>
<evidence type="ECO:0000256" key="4">
    <source>
        <dbReference type="ARBA" id="ARBA00022840"/>
    </source>
</evidence>
<dbReference type="InterPro" id="IPR011009">
    <property type="entry name" value="Kinase-like_dom_sf"/>
</dbReference>
<feature type="compositionally biased region" description="Basic and acidic residues" evidence="5">
    <location>
        <begin position="406"/>
        <end position="425"/>
    </location>
</feature>
<keyword evidence="6" id="KW-1133">Transmembrane helix</keyword>
<name>A0A2H9VL37_9SPHI</name>
<feature type="region of interest" description="Disordered" evidence="5">
    <location>
        <begin position="406"/>
        <end position="449"/>
    </location>
</feature>
<protein>
    <submittedName>
        <fullName evidence="8">Serine/threonine-protein kinase</fullName>
    </submittedName>
</protein>
<dbReference type="RefSeq" id="WP_100341412.1">
    <property type="nucleotide sequence ID" value="NZ_PGFJ01000002.1"/>
</dbReference>
<evidence type="ECO:0000313" key="8">
    <source>
        <dbReference type="EMBL" id="PJJ79043.1"/>
    </source>
</evidence>
<accession>A0A2H9VL37</accession>
<keyword evidence="1" id="KW-0808">Transferase</keyword>
<evidence type="ECO:0000256" key="2">
    <source>
        <dbReference type="ARBA" id="ARBA00022741"/>
    </source>
</evidence>
<dbReference type="OrthoDB" id="9813021at2"/>
<reference evidence="8 9" key="1">
    <citation type="submission" date="2017-11" db="EMBL/GenBank/DDBJ databases">
        <title>Genomic Encyclopedia of Archaeal and Bacterial Type Strains, Phase II (KMG-II): From Individual Species to Whole Genera.</title>
        <authorList>
            <person name="Goeker M."/>
        </authorList>
    </citation>
    <scope>NUCLEOTIDE SEQUENCE [LARGE SCALE GENOMIC DNA]</scope>
    <source>
        <strain evidence="8 9">DSM 28175</strain>
    </source>
</reference>
<comment type="caution">
    <text evidence="8">The sequence shown here is derived from an EMBL/GenBank/DDBJ whole genome shotgun (WGS) entry which is preliminary data.</text>
</comment>
<evidence type="ECO:0000256" key="6">
    <source>
        <dbReference type="SAM" id="Phobius"/>
    </source>
</evidence>
<evidence type="ECO:0000256" key="3">
    <source>
        <dbReference type="ARBA" id="ARBA00022777"/>
    </source>
</evidence>
<dbReference type="PANTHER" id="PTHR43289:SF6">
    <property type="entry name" value="SERINE_THREONINE-PROTEIN KINASE NEKL-3"/>
    <property type="match status" value="1"/>
</dbReference>
<dbReference type="PROSITE" id="PS50011">
    <property type="entry name" value="PROTEIN_KINASE_DOM"/>
    <property type="match status" value="1"/>
</dbReference>
<feature type="domain" description="Protein kinase" evidence="7">
    <location>
        <begin position="11"/>
        <end position="297"/>
    </location>
</feature>
<dbReference type="Pfam" id="PF00069">
    <property type="entry name" value="Pkinase"/>
    <property type="match status" value="1"/>
</dbReference>
<dbReference type="Proteomes" id="UP000242687">
    <property type="component" value="Unassembled WGS sequence"/>
</dbReference>
<keyword evidence="6" id="KW-0472">Membrane</keyword>
<sequence>MSKIFTIADGLENLGALRTGGQGSVYKGKRTGAIYTAVKLIPTPIHIENAQDKNYRNFQNEVAKLKKVNEKPNPNVVKMLSWGITESGSFPYIEMEYIEGPDLSELLTPPNEKIFTLKELLKVADQLSCALKHCHKVGVKHGDIKSDNIKYNTHTGNYVLLDFGLAIMSEEQRRTSIRHAGAVEFMAPEQNEGKMLLQTDVYSYGIILYELLSGQVPFPLNNNSDTARNTVMVAHMEDSVPDVLQLRRNNLPKSWNEEKKETEMQVPAWLLEVINRCLQKRPEDRYDSGVELHHAIANGSVSTGINVINALQPEIIALQEENKRLQRVLAERSQPVTTSGVSGAPVSKAFFNSIFALMIVFMLLSGYLLFFKDGFSGRDNAARTDSIAKADTSTQMIERELMEQALQRRRDSLREEEEEQRRVREAAQQAQVDTGTDQNPDTTLAPTEF</sequence>
<dbReference type="GO" id="GO:0004674">
    <property type="term" value="F:protein serine/threonine kinase activity"/>
    <property type="evidence" value="ECO:0007669"/>
    <property type="project" value="TreeGrafter"/>
</dbReference>
<dbReference type="AlphaFoldDB" id="A0A2H9VL37"/>
<dbReference type="SUPFAM" id="SSF56112">
    <property type="entry name" value="Protein kinase-like (PK-like)"/>
    <property type="match status" value="1"/>
</dbReference>
<evidence type="ECO:0000259" key="7">
    <source>
        <dbReference type="PROSITE" id="PS50011"/>
    </source>
</evidence>
<keyword evidence="4" id="KW-0067">ATP-binding</keyword>